<dbReference type="EMBL" id="JAXCGZ010010687">
    <property type="protein sequence ID" value="KAK7075441.1"/>
    <property type="molecule type" value="Genomic_DNA"/>
</dbReference>
<feature type="compositionally biased region" description="Polar residues" evidence="1">
    <location>
        <begin position="436"/>
        <end position="451"/>
    </location>
</feature>
<feature type="compositionally biased region" description="Basic and acidic residues" evidence="1">
    <location>
        <begin position="413"/>
        <end position="424"/>
    </location>
</feature>
<feature type="region of interest" description="Disordered" evidence="1">
    <location>
        <begin position="57"/>
        <end position="81"/>
    </location>
</feature>
<evidence type="ECO:0000313" key="2">
    <source>
        <dbReference type="EMBL" id="KAK7075441.1"/>
    </source>
</evidence>
<comment type="caution">
    <text evidence="2">The sequence shown here is derived from an EMBL/GenBank/DDBJ whole genome shotgun (WGS) entry which is preliminary data.</text>
</comment>
<evidence type="ECO:0000256" key="1">
    <source>
        <dbReference type="SAM" id="MobiDB-lite"/>
    </source>
</evidence>
<evidence type="ECO:0000313" key="3">
    <source>
        <dbReference type="Proteomes" id="UP001381693"/>
    </source>
</evidence>
<organism evidence="2 3">
    <name type="scientific">Halocaridina rubra</name>
    <name type="common">Hawaiian red shrimp</name>
    <dbReference type="NCBI Taxonomy" id="373956"/>
    <lineage>
        <taxon>Eukaryota</taxon>
        <taxon>Metazoa</taxon>
        <taxon>Ecdysozoa</taxon>
        <taxon>Arthropoda</taxon>
        <taxon>Crustacea</taxon>
        <taxon>Multicrustacea</taxon>
        <taxon>Malacostraca</taxon>
        <taxon>Eumalacostraca</taxon>
        <taxon>Eucarida</taxon>
        <taxon>Decapoda</taxon>
        <taxon>Pleocyemata</taxon>
        <taxon>Caridea</taxon>
        <taxon>Atyoidea</taxon>
        <taxon>Atyidae</taxon>
        <taxon>Halocaridina</taxon>
    </lineage>
</organism>
<feature type="non-terminal residue" evidence="2">
    <location>
        <position position="1"/>
    </location>
</feature>
<feature type="region of interest" description="Disordered" evidence="1">
    <location>
        <begin position="405"/>
        <end position="452"/>
    </location>
</feature>
<dbReference type="AlphaFoldDB" id="A0AAN9A085"/>
<protein>
    <submittedName>
        <fullName evidence="2">Uncharacterized protein</fullName>
    </submittedName>
</protein>
<accession>A0AAN9A085</accession>
<keyword evidence="3" id="KW-1185">Reference proteome</keyword>
<feature type="region of interest" description="Disordered" evidence="1">
    <location>
        <begin position="258"/>
        <end position="280"/>
    </location>
</feature>
<name>A0AAN9A085_HALRR</name>
<reference evidence="2 3" key="1">
    <citation type="submission" date="2023-11" db="EMBL/GenBank/DDBJ databases">
        <title>Halocaridina rubra genome assembly.</title>
        <authorList>
            <person name="Smith C."/>
        </authorList>
    </citation>
    <scope>NUCLEOTIDE SEQUENCE [LARGE SCALE GENOMIC DNA]</scope>
    <source>
        <strain evidence="2">EP-1</strain>
        <tissue evidence="2">Whole</tissue>
    </source>
</reference>
<feature type="region of interest" description="Disordered" evidence="1">
    <location>
        <begin position="1"/>
        <end position="40"/>
    </location>
</feature>
<sequence length="515" mass="57485">DVNSPLFGIAHLLTPKKKSTDTLSSSDEGEEEATAAESVDLTYVTPLSKKLYKKFMAQQHNGKSPTRSSPGSKSENSATPLVSEVSVVENENLPCDTDEATMSGCTVPGISELLLENRDCGVTDNRLDINTVHKAVCHAEYVTELSTEQNSVRVNSEKNVKYDNVVARISPLQSNVTTRRKSERIRRKFSFPNEGSQRRGFEETVKSDSCTIRESLRETVSGARLRESTANLPISRITIKSKDLVVDPISKCLEETPSSTCPLTETKDSKQRKKRYAPRERAERIRHKSKKGQIKKINLTRKIEMTDEVNERCRLVRCNPCNSNSNVHSELSCNGNKVKGQKLYSECQEPSQELIVPTTPRHVRKHSPSMLYANLQIHSARSQQAAVKDMKGHCVSVSLPKKGKRANVLNGQKSRDKSLGERLKSSSSFLADDNPSRSSLSDNVFSSSGEEQPSCKRRIVHLPSSRKSLEDFVIPKSVRARLKRNIIPSLCLTSVHSRLVPLDFTCNVFSLVLYK</sequence>
<gene>
    <name evidence="2" type="ORF">SK128_027799</name>
</gene>
<proteinExistence type="predicted"/>
<dbReference type="Proteomes" id="UP001381693">
    <property type="component" value="Unassembled WGS sequence"/>
</dbReference>
<feature type="compositionally biased region" description="Polar residues" evidence="1">
    <location>
        <begin position="58"/>
        <end position="80"/>
    </location>
</feature>